<dbReference type="GO" id="GO:0016491">
    <property type="term" value="F:oxidoreductase activity"/>
    <property type="evidence" value="ECO:0007669"/>
    <property type="project" value="InterPro"/>
</dbReference>
<dbReference type="InterPro" id="IPR005025">
    <property type="entry name" value="FMN_Rdtase-like_dom"/>
</dbReference>
<dbReference type="Pfam" id="PF03358">
    <property type="entry name" value="FMN_red"/>
    <property type="match status" value="1"/>
</dbReference>
<reference evidence="2" key="1">
    <citation type="submission" date="2020-05" db="EMBL/GenBank/DDBJ databases">
        <authorList>
            <person name="Chiriac C."/>
            <person name="Salcher M."/>
            <person name="Ghai R."/>
            <person name="Kavagutti S V."/>
        </authorList>
    </citation>
    <scope>NUCLEOTIDE SEQUENCE</scope>
</reference>
<proteinExistence type="predicted"/>
<protein>
    <submittedName>
        <fullName evidence="2">Unannotated protein</fullName>
    </submittedName>
</protein>
<name>A0A6J6S2W1_9ZZZZ</name>
<dbReference type="GO" id="GO:0005829">
    <property type="term" value="C:cytosol"/>
    <property type="evidence" value="ECO:0007669"/>
    <property type="project" value="TreeGrafter"/>
</dbReference>
<evidence type="ECO:0000259" key="1">
    <source>
        <dbReference type="Pfam" id="PF03358"/>
    </source>
</evidence>
<dbReference type="PANTHER" id="PTHR30543">
    <property type="entry name" value="CHROMATE REDUCTASE"/>
    <property type="match status" value="1"/>
</dbReference>
<dbReference type="InterPro" id="IPR029039">
    <property type="entry name" value="Flavoprotein-like_sf"/>
</dbReference>
<sequence>MSTTAHPSAAPVRVAVLLGSLRQASVNRRLAELLRDQAPEGVEVEIVEGLGELPFYNEEVDTADAPAAVRRVREAVAAADRVIAVTPEYNGTMPAVLNNALDWLSRPYGQGAIVGKPFGVVGTTPTPYGGRWAHADAARSAGIAGAQVVEAVVVSQPGVGVDVLADDEVRTRLLDALRLLVDAQPAAAAA</sequence>
<dbReference type="Gene3D" id="3.40.50.360">
    <property type="match status" value="1"/>
</dbReference>
<gene>
    <name evidence="2" type="ORF">UFOPK2761_00349</name>
</gene>
<accession>A0A6J6S2W1</accession>
<feature type="domain" description="NADPH-dependent FMN reductase-like" evidence="1">
    <location>
        <begin position="13"/>
        <end position="154"/>
    </location>
</feature>
<organism evidence="2">
    <name type="scientific">freshwater metagenome</name>
    <dbReference type="NCBI Taxonomy" id="449393"/>
    <lineage>
        <taxon>unclassified sequences</taxon>
        <taxon>metagenomes</taxon>
        <taxon>ecological metagenomes</taxon>
    </lineage>
</organism>
<dbReference type="InterPro" id="IPR050712">
    <property type="entry name" value="NAD(P)H-dep_reductase"/>
</dbReference>
<dbReference type="GO" id="GO:0010181">
    <property type="term" value="F:FMN binding"/>
    <property type="evidence" value="ECO:0007669"/>
    <property type="project" value="TreeGrafter"/>
</dbReference>
<dbReference type="PANTHER" id="PTHR30543:SF21">
    <property type="entry name" value="NAD(P)H-DEPENDENT FMN REDUCTASE LOT6"/>
    <property type="match status" value="1"/>
</dbReference>
<dbReference type="AlphaFoldDB" id="A0A6J6S2W1"/>
<dbReference type="SUPFAM" id="SSF52218">
    <property type="entry name" value="Flavoproteins"/>
    <property type="match status" value="1"/>
</dbReference>
<dbReference type="EMBL" id="CAEZYQ010000002">
    <property type="protein sequence ID" value="CAB4728849.1"/>
    <property type="molecule type" value="Genomic_DNA"/>
</dbReference>
<evidence type="ECO:0000313" key="2">
    <source>
        <dbReference type="EMBL" id="CAB4728849.1"/>
    </source>
</evidence>